<dbReference type="AlphaFoldDB" id="A0A653D492"/>
<organism evidence="2 3">
    <name type="scientific">Callosobruchus maculatus</name>
    <name type="common">Southern cowpea weevil</name>
    <name type="synonym">Pulse bruchid</name>
    <dbReference type="NCBI Taxonomy" id="64391"/>
    <lineage>
        <taxon>Eukaryota</taxon>
        <taxon>Metazoa</taxon>
        <taxon>Ecdysozoa</taxon>
        <taxon>Arthropoda</taxon>
        <taxon>Hexapoda</taxon>
        <taxon>Insecta</taxon>
        <taxon>Pterygota</taxon>
        <taxon>Neoptera</taxon>
        <taxon>Endopterygota</taxon>
        <taxon>Coleoptera</taxon>
        <taxon>Polyphaga</taxon>
        <taxon>Cucujiformia</taxon>
        <taxon>Chrysomeloidea</taxon>
        <taxon>Chrysomelidae</taxon>
        <taxon>Bruchinae</taxon>
        <taxon>Bruchini</taxon>
        <taxon>Callosobruchus</taxon>
    </lineage>
</organism>
<name>A0A653D492_CALMS</name>
<sequence>MYTLRTSNKSKYSKSVSTSFHSYEFLQCTLLFFSAPEVIPGDNRHRGFTEVARRLRETACRGGVAASTTDHRTFGLRQCLLIADHLVKSSSMANHLVRCRRRLAEGHAPSEASDNRRVKGPEHGEEVATTNVEVQIE</sequence>
<evidence type="ECO:0000256" key="1">
    <source>
        <dbReference type="SAM" id="MobiDB-lite"/>
    </source>
</evidence>
<feature type="region of interest" description="Disordered" evidence="1">
    <location>
        <begin position="105"/>
        <end position="137"/>
    </location>
</feature>
<gene>
    <name evidence="2" type="ORF">CALMAC_LOCUS13859</name>
</gene>
<protein>
    <submittedName>
        <fullName evidence="2">Uncharacterized protein</fullName>
    </submittedName>
</protein>
<evidence type="ECO:0000313" key="3">
    <source>
        <dbReference type="Proteomes" id="UP000410492"/>
    </source>
</evidence>
<dbReference type="Proteomes" id="UP000410492">
    <property type="component" value="Unassembled WGS sequence"/>
</dbReference>
<dbReference type="EMBL" id="CAACVG010009860">
    <property type="protein sequence ID" value="VEN54360.1"/>
    <property type="molecule type" value="Genomic_DNA"/>
</dbReference>
<reference evidence="2 3" key="1">
    <citation type="submission" date="2019-01" db="EMBL/GenBank/DDBJ databases">
        <authorList>
            <person name="Sayadi A."/>
        </authorList>
    </citation>
    <scope>NUCLEOTIDE SEQUENCE [LARGE SCALE GENOMIC DNA]</scope>
</reference>
<feature type="compositionally biased region" description="Polar residues" evidence="1">
    <location>
        <begin position="128"/>
        <end position="137"/>
    </location>
</feature>
<keyword evidence="3" id="KW-1185">Reference proteome</keyword>
<proteinExistence type="predicted"/>
<evidence type="ECO:0000313" key="2">
    <source>
        <dbReference type="EMBL" id="VEN54360.1"/>
    </source>
</evidence>
<feature type="non-terminal residue" evidence="2">
    <location>
        <position position="137"/>
    </location>
</feature>
<accession>A0A653D492</accession>
<feature type="compositionally biased region" description="Basic and acidic residues" evidence="1">
    <location>
        <begin position="113"/>
        <end position="126"/>
    </location>
</feature>